<feature type="transmembrane region" description="Helical" evidence="3">
    <location>
        <begin position="7"/>
        <end position="30"/>
    </location>
</feature>
<keyword evidence="3" id="KW-0472">Membrane</keyword>
<evidence type="ECO:0000313" key="5">
    <source>
        <dbReference type="EMBL" id="OGD38453.1"/>
    </source>
</evidence>
<reference evidence="5 6" key="1">
    <citation type="journal article" date="2016" name="Nat. Commun.">
        <title>Thousands of microbial genomes shed light on interconnected biogeochemical processes in an aquifer system.</title>
        <authorList>
            <person name="Anantharaman K."/>
            <person name="Brown C.T."/>
            <person name="Hug L.A."/>
            <person name="Sharon I."/>
            <person name="Castelle C.J."/>
            <person name="Probst A.J."/>
            <person name="Thomas B.C."/>
            <person name="Singh A."/>
            <person name="Wilkins M.J."/>
            <person name="Karaoz U."/>
            <person name="Brodie E.L."/>
            <person name="Williams K.H."/>
            <person name="Hubbard S.S."/>
            <person name="Banfield J.F."/>
        </authorList>
    </citation>
    <scope>NUCLEOTIDE SEQUENCE [LARGE SCALE GENOMIC DNA]</scope>
</reference>
<dbReference type="InterPro" id="IPR001478">
    <property type="entry name" value="PDZ"/>
</dbReference>
<dbReference type="SUPFAM" id="SSF50494">
    <property type="entry name" value="Trypsin-like serine proteases"/>
    <property type="match status" value="1"/>
</dbReference>
<dbReference type="PROSITE" id="PS50106">
    <property type="entry name" value="PDZ"/>
    <property type="match status" value="1"/>
</dbReference>
<dbReference type="Pfam" id="PF13180">
    <property type="entry name" value="PDZ_2"/>
    <property type="match status" value="1"/>
</dbReference>
<sequence length="417" mass="45132">MKQLLKTIIITSFFSSLLAIGSFVGLLYGLKNTGVDFGVMNFLSQYLPEKVIERETIREPQIIEKYIPQTTQEQIIVDIVKKSQDSVVSVVATKDLPVIEQYFIDPFQGFGNDFFSGGLQIPQYRQKGTEKKEVSSGTGFIATSDGLVLTNKHVVMEEGAEFTVIMNNGNKYPAKVLAKDPMQDIAILKIEKTNLPAVKLGDSDSIEVGQTVVAIGNALGEFKNTVSTGVVSGLFRTVTASGGGMTETLDDLIQTDAAINPGNSGGPLFNLSGEVIGINTAMSQGAQNIGFALPINKAKKDLDQVKKTGKISQPFLGVRYILINKEIQQKNNLPVDYGALIAKGENQADVAVVPGSPADKAGIMENDIILEINGKQITKDSTLSKLLQNHNIGDSIKLKIYHKGEEKIIEAILAERK</sequence>
<dbReference type="Gene3D" id="2.30.42.10">
    <property type="match status" value="1"/>
</dbReference>
<comment type="caution">
    <text evidence="5">The sequence shown here is derived from an EMBL/GenBank/DDBJ whole genome shotgun (WGS) entry which is preliminary data.</text>
</comment>
<evidence type="ECO:0000313" key="6">
    <source>
        <dbReference type="Proteomes" id="UP000177947"/>
    </source>
</evidence>
<dbReference type="Pfam" id="PF13365">
    <property type="entry name" value="Trypsin_2"/>
    <property type="match status" value="1"/>
</dbReference>
<dbReference type="Gene3D" id="2.40.10.120">
    <property type="match status" value="1"/>
</dbReference>
<dbReference type="PANTHER" id="PTHR43343:SF3">
    <property type="entry name" value="PROTEASE DO-LIKE 8, CHLOROPLASTIC"/>
    <property type="match status" value="1"/>
</dbReference>
<dbReference type="Proteomes" id="UP000177947">
    <property type="component" value="Unassembled WGS sequence"/>
</dbReference>
<evidence type="ECO:0000259" key="4">
    <source>
        <dbReference type="PROSITE" id="PS50106"/>
    </source>
</evidence>
<dbReference type="PANTHER" id="PTHR43343">
    <property type="entry name" value="PEPTIDASE S12"/>
    <property type="match status" value="1"/>
</dbReference>
<keyword evidence="3" id="KW-1133">Transmembrane helix</keyword>
<name>A0A1F5C6G7_9BACT</name>
<dbReference type="InterPro" id="IPR051201">
    <property type="entry name" value="Chloro_Bact_Ser_Proteases"/>
</dbReference>
<evidence type="ECO:0000256" key="3">
    <source>
        <dbReference type="SAM" id="Phobius"/>
    </source>
</evidence>
<dbReference type="CDD" id="cd06779">
    <property type="entry name" value="cpPDZ_Deg_HtrA-like"/>
    <property type="match status" value="1"/>
</dbReference>
<dbReference type="PRINTS" id="PR00834">
    <property type="entry name" value="PROTEASES2C"/>
</dbReference>
<dbReference type="GO" id="GO:0006508">
    <property type="term" value="P:proteolysis"/>
    <property type="evidence" value="ECO:0007669"/>
    <property type="project" value="UniProtKB-KW"/>
</dbReference>
<dbReference type="InterPro" id="IPR009003">
    <property type="entry name" value="Peptidase_S1_PA"/>
</dbReference>
<evidence type="ECO:0000256" key="2">
    <source>
        <dbReference type="ARBA" id="ARBA00022801"/>
    </source>
</evidence>
<keyword evidence="1" id="KW-0645">Protease</keyword>
<keyword evidence="2" id="KW-0378">Hydrolase</keyword>
<dbReference type="EMBL" id="MEYQ01000044">
    <property type="protein sequence ID" value="OGD38453.1"/>
    <property type="molecule type" value="Genomic_DNA"/>
</dbReference>
<protein>
    <recommendedName>
        <fullName evidence="4">PDZ domain-containing protein</fullName>
    </recommendedName>
</protein>
<feature type="domain" description="PDZ" evidence="4">
    <location>
        <begin position="320"/>
        <end position="404"/>
    </location>
</feature>
<dbReference type="InterPro" id="IPR001940">
    <property type="entry name" value="Peptidase_S1C"/>
</dbReference>
<accession>A0A1F5C6G7</accession>
<dbReference type="SMART" id="SM00228">
    <property type="entry name" value="PDZ"/>
    <property type="match status" value="1"/>
</dbReference>
<gene>
    <name evidence="5" type="ORF">A2907_01480</name>
</gene>
<evidence type="ECO:0000256" key="1">
    <source>
        <dbReference type="ARBA" id="ARBA00022670"/>
    </source>
</evidence>
<organism evidence="5 6">
    <name type="scientific">Candidatus Azambacteria bacterium RIFCSPLOWO2_01_FULL_37_9</name>
    <dbReference type="NCBI Taxonomy" id="1797297"/>
    <lineage>
        <taxon>Bacteria</taxon>
        <taxon>Candidatus Azamiibacteriota</taxon>
    </lineage>
</organism>
<dbReference type="SUPFAM" id="SSF50156">
    <property type="entry name" value="PDZ domain-like"/>
    <property type="match status" value="1"/>
</dbReference>
<dbReference type="InterPro" id="IPR036034">
    <property type="entry name" value="PDZ_sf"/>
</dbReference>
<dbReference type="AlphaFoldDB" id="A0A1F5C6G7"/>
<proteinExistence type="predicted"/>
<keyword evidence="3" id="KW-0812">Transmembrane</keyword>
<dbReference type="GO" id="GO:0004252">
    <property type="term" value="F:serine-type endopeptidase activity"/>
    <property type="evidence" value="ECO:0007669"/>
    <property type="project" value="InterPro"/>
</dbReference>